<evidence type="ECO:0000313" key="3">
    <source>
        <dbReference type="Proteomes" id="UP000253850"/>
    </source>
</evidence>
<name>A0AAX2ABP3_9BACT</name>
<protein>
    <recommendedName>
        <fullName evidence="5">DUF262 domain-containing protein</fullName>
    </recommendedName>
</protein>
<dbReference type="AlphaFoldDB" id="A0AAX2ABP3"/>
<dbReference type="Proteomes" id="UP000253850">
    <property type="component" value="Chromosome"/>
</dbReference>
<organism evidence="2 4">
    <name type="scientific">Halarcobacter bivalviorum</name>
    <dbReference type="NCBI Taxonomy" id="663364"/>
    <lineage>
        <taxon>Bacteria</taxon>
        <taxon>Pseudomonadati</taxon>
        <taxon>Campylobacterota</taxon>
        <taxon>Epsilonproteobacteria</taxon>
        <taxon>Campylobacterales</taxon>
        <taxon>Arcobacteraceae</taxon>
        <taxon>Halarcobacter</taxon>
    </lineage>
</organism>
<evidence type="ECO:0008006" key="5">
    <source>
        <dbReference type="Google" id="ProtNLM"/>
    </source>
</evidence>
<dbReference type="KEGG" id="hbv:ABIV_1218"/>
<dbReference type="RefSeq" id="WP_114839058.1">
    <property type="nucleotide sequence ID" value="NZ_CP031217.1"/>
</dbReference>
<dbReference type="EMBL" id="PDKM01000001">
    <property type="protein sequence ID" value="RXK11325.1"/>
    <property type="molecule type" value="Genomic_DNA"/>
</dbReference>
<sequence>MFEDIEPILRDFLLCELDKHEVFQNEKDLLAIDLYWDSLEHQKKVNFLTNLLKSNFYYRTDYISYFNKPISIKHTELKKILLTFEEFRIIIQLILDNNLTGTNIEEVLLSTRKEGFDDEFKNEIEQYPRIPTFMTKFFCAQLINGNSKNIDEKIQKEVVFYPKLLNTVKSYDELIEKVEYYIYIAYYHFIGKYSNTQITKTINKNIVSTVYKYNSDIKRILQEKDKKSFFKQLTEKPQIELDKNL</sequence>
<evidence type="ECO:0000313" key="4">
    <source>
        <dbReference type="Proteomes" id="UP000289193"/>
    </source>
</evidence>
<evidence type="ECO:0000313" key="1">
    <source>
        <dbReference type="EMBL" id="AXH12218.1"/>
    </source>
</evidence>
<dbReference type="EMBL" id="CP031217">
    <property type="protein sequence ID" value="AXH12218.1"/>
    <property type="molecule type" value="Genomic_DNA"/>
</dbReference>
<dbReference type="Proteomes" id="UP000289193">
    <property type="component" value="Unassembled WGS sequence"/>
</dbReference>
<evidence type="ECO:0000313" key="2">
    <source>
        <dbReference type="EMBL" id="RXK11325.1"/>
    </source>
</evidence>
<proteinExistence type="predicted"/>
<reference evidence="2 4" key="1">
    <citation type="submission" date="2017-10" db="EMBL/GenBank/DDBJ databases">
        <title>Genomics of the genus Arcobacter.</title>
        <authorList>
            <person name="Perez-Cataluna A."/>
            <person name="Figueras M.J."/>
        </authorList>
    </citation>
    <scope>NUCLEOTIDE SEQUENCE [LARGE SCALE GENOMIC DNA]</scope>
    <source>
        <strain evidence="2 4">CECT 7835</strain>
    </source>
</reference>
<accession>A0AAX2ABP3</accession>
<keyword evidence="4" id="KW-1185">Reference proteome</keyword>
<gene>
    <name evidence="1" type="ORF">ABIV_1218</name>
    <name evidence="2" type="ORF">CRV05_02855</name>
</gene>
<reference evidence="1 3" key="2">
    <citation type="submission" date="2018-07" db="EMBL/GenBank/DDBJ databases">
        <title>Complete genome of the Arcobacter bivalviorum type strain LMG 26154.</title>
        <authorList>
            <person name="Miller W.G."/>
            <person name="Yee E."/>
            <person name="Bono J.L."/>
        </authorList>
    </citation>
    <scope>NUCLEOTIDE SEQUENCE [LARGE SCALE GENOMIC DNA]</scope>
    <source>
        <strain evidence="1 3">LMG 26154</strain>
    </source>
</reference>